<comment type="caution">
    <text evidence="1">The sequence shown here is derived from an EMBL/GenBank/DDBJ whole genome shotgun (WGS) entry which is preliminary data.</text>
</comment>
<dbReference type="AlphaFoldDB" id="A0A0F8XWW7"/>
<proteinExistence type="predicted"/>
<gene>
    <name evidence="1" type="ORF">LCGC14_2994460</name>
</gene>
<feature type="non-terminal residue" evidence="1">
    <location>
        <position position="1"/>
    </location>
</feature>
<protein>
    <recommendedName>
        <fullName evidence="2">Terminase large subunit gp17-like C-terminal domain-containing protein</fullName>
    </recommendedName>
</protein>
<dbReference type="EMBL" id="LAZR01070458">
    <property type="protein sequence ID" value="KKK40676.1"/>
    <property type="molecule type" value="Genomic_DNA"/>
</dbReference>
<evidence type="ECO:0000313" key="1">
    <source>
        <dbReference type="EMBL" id="KKK40676.1"/>
    </source>
</evidence>
<accession>A0A0F8XWW7</accession>
<reference evidence="1" key="1">
    <citation type="journal article" date="2015" name="Nature">
        <title>Complex archaea that bridge the gap between prokaryotes and eukaryotes.</title>
        <authorList>
            <person name="Spang A."/>
            <person name="Saw J.H."/>
            <person name="Jorgensen S.L."/>
            <person name="Zaremba-Niedzwiedzka K."/>
            <person name="Martijn J."/>
            <person name="Lind A.E."/>
            <person name="van Eijk R."/>
            <person name="Schleper C."/>
            <person name="Guy L."/>
            <person name="Ettema T.J."/>
        </authorList>
    </citation>
    <scope>NUCLEOTIDE SEQUENCE</scope>
</reference>
<name>A0A0F8XWW7_9ZZZZ</name>
<dbReference type="Gene3D" id="3.30.420.280">
    <property type="match status" value="1"/>
</dbReference>
<sequence>LTPISGALKYLYDKVFLRRSREVENDYDFILDDKGRLTDAIFSHHRDVEIFGEDADPDIHCFFYNIFDNPAISKKAAIRKLSKFPKEETIVRGKGHFLFISGMVYPGFSDHLHVIPNFNDWYTGDTQQFYTLYAAIDPHPRVPHAVLFLAVSVDGTKYLVDDLYTDCNAQDLVTAIKVKCRGRIPELILIDPMAYTPDPSTKSCLATDLIDFGLDDPFPIPASKDKARGILRCQQLLAPAETSGKPGVYVTENCTNFRREITRYSWDDWRKHDRNTKGPKLEAVKKDDHFMENFYRLILADPQYIDPVTEDDVRAEYRAQQSVGRSPVTGY</sequence>
<organism evidence="1">
    <name type="scientific">marine sediment metagenome</name>
    <dbReference type="NCBI Taxonomy" id="412755"/>
    <lineage>
        <taxon>unclassified sequences</taxon>
        <taxon>metagenomes</taxon>
        <taxon>ecological metagenomes</taxon>
    </lineage>
</organism>
<evidence type="ECO:0008006" key="2">
    <source>
        <dbReference type="Google" id="ProtNLM"/>
    </source>
</evidence>